<evidence type="ECO:0000313" key="2">
    <source>
        <dbReference type="EMBL" id="KAA5826437.1"/>
    </source>
</evidence>
<sequence length="703" mass="80943">MKPVFKFLFLLLIIGFIGCKNESSTKKHKFTNALVNETSPYLLQHAHNPVNWNAWNSEALEQAKEQNKLIIVSVGYSSCHWCHVMEAESFENDSVAKMMNEHFINIKVDREERPDIDQIYMSALELMTGSGGWPLNSICLPDGRPIFAGTYFTKDEWMQVLKKLSSMYKENPEKMISFAEKLEAGMKDSNLIKVNKAFEAFNLDEMHAAINDWKSILDFKNGGEMGGQKFPKPNSLNSLLRYSFHTDDTLLRNYVNTTLTKMAYGGLYDQVGGGFSRYTVDKDWHVPHFEKMLYDNAQLVSLYSDAYLITKNDAYKQVVAESLNFVERELMHENGAFYSSLNADSKNEHGISGEGHYYTWTKAELKELITNNYSLFESYYNINNLGLWEHDKYVLYRNQSDETFAKSNNISVSELQNNIKDWTTTLAEARDKRDKPNVDKKALTSWNALMLKAYVDAYRVFNKPHYLEIAIKNAEFLENQQLKPDGSLYRTHINNKSIIDAYAEDYAFVIEAYIALYQVTFNEKWLHNANALMTYTINHFFDSSSGMFFFTSNEDDSLIVRKTDIIDKAIPSSNSVLAKNLFKLSHFYDNLDYKNMAHQMLNNLKPNITEAAPAYPNWMDFMANLTFKHYEFVISGKNAKDQLKTLNSYYLPNILIAGSTQESDMALLKNRYSPDVTYSFVCVDGACKLPETDVKKAIEQLKK</sequence>
<reference evidence="3 4" key="2">
    <citation type="submission" date="2019-07" db="EMBL/GenBank/DDBJ databases">
        <title>Algibacter marinivivus sp. nov., isolated from the surface of a marine red alga.</title>
        <authorList>
            <person name="Zhong X."/>
            <person name="Xu W."/>
            <person name="Zhang Y."/>
            <person name="Zhang Q."/>
            <person name="Du Z."/>
        </authorList>
    </citation>
    <scope>NUCLEOTIDE SEQUENCE [LARGE SCALE GENOMIC DNA]</scope>
    <source>
        <strain evidence="3 4">RU-4-M-4</strain>
    </source>
</reference>
<dbReference type="PROSITE" id="PS51257">
    <property type="entry name" value="PROKAR_LIPOPROTEIN"/>
    <property type="match status" value="1"/>
</dbReference>
<evidence type="ECO:0000313" key="4">
    <source>
        <dbReference type="Proteomes" id="UP000315145"/>
    </source>
</evidence>
<dbReference type="Gene3D" id="1.50.10.20">
    <property type="match status" value="1"/>
</dbReference>
<gene>
    <name evidence="2" type="ORF">F2B50_06360</name>
    <name evidence="3" type="ORF">FPF71_06360</name>
</gene>
<dbReference type="Gene3D" id="1.50.10.10">
    <property type="match status" value="1"/>
</dbReference>
<organism evidence="2 5">
    <name type="scientific">Algibacter amylolyticus</name>
    <dbReference type="NCBI Taxonomy" id="1608400"/>
    <lineage>
        <taxon>Bacteria</taxon>
        <taxon>Pseudomonadati</taxon>
        <taxon>Bacteroidota</taxon>
        <taxon>Flavobacteriia</taxon>
        <taxon>Flavobacteriales</taxon>
        <taxon>Flavobacteriaceae</taxon>
        <taxon>Algibacter</taxon>
    </lineage>
</organism>
<keyword evidence="4" id="KW-1185">Reference proteome</keyword>
<dbReference type="InterPro" id="IPR036249">
    <property type="entry name" value="Thioredoxin-like_sf"/>
</dbReference>
<protein>
    <submittedName>
        <fullName evidence="2">Thioredoxin domain-containing protein</fullName>
    </submittedName>
</protein>
<dbReference type="RefSeq" id="WP_144115846.1">
    <property type="nucleotide sequence ID" value="NZ_JACHGE010000004.1"/>
</dbReference>
<dbReference type="OrthoDB" id="9762614at2"/>
<proteinExistence type="predicted"/>
<comment type="caution">
    <text evidence="2">The sequence shown here is derived from an EMBL/GenBank/DDBJ whole genome shotgun (WGS) entry which is preliminary data.</text>
</comment>
<dbReference type="Proteomes" id="UP000322315">
    <property type="component" value="Unassembled WGS sequence"/>
</dbReference>
<feature type="domain" description="Spermatogenesis-associated protein 20-like TRX" evidence="1">
    <location>
        <begin position="31"/>
        <end position="184"/>
    </location>
</feature>
<dbReference type="InterPro" id="IPR004879">
    <property type="entry name" value="Ssp411-like_TRX"/>
</dbReference>
<dbReference type="CDD" id="cd02955">
    <property type="entry name" value="SSP411"/>
    <property type="match status" value="1"/>
</dbReference>
<accession>A0A5M7BDW6</accession>
<evidence type="ECO:0000259" key="1">
    <source>
        <dbReference type="Pfam" id="PF03190"/>
    </source>
</evidence>
<dbReference type="EMBL" id="VMBF01000002">
    <property type="protein sequence ID" value="TSJ80475.1"/>
    <property type="molecule type" value="Genomic_DNA"/>
</dbReference>
<evidence type="ECO:0000313" key="5">
    <source>
        <dbReference type="Proteomes" id="UP000322315"/>
    </source>
</evidence>
<dbReference type="Pfam" id="PF03190">
    <property type="entry name" value="Thioredox_DsbH"/>
    <property type="match status" value="1"/>
</dbReference>
<dbReference type="PANTHER" id="PTHR42899">
    <property type="entry name" value="SPERMATOGENESIS-ASSOCIATED PROTEIN 20"/>
    <property type="match status" value="1"/>
</dbReference>
<dbReference type="PANTHER" id="PTHR42899:SF1">
    <property type="entry name" value="SPERMATOGENESIS-ASSOCIATED PROTEIN 20"/>
    <property type="match status" value="1"/>
</dbReference>
<dbReference type="SUPFAM" id="SSF52833">
    <property type="entry name" value="Thioredoxin-like"/>
    <property type="match status" value="1"/>
</dbReference>
<dbReference type="InterPro" id="IPR012341">
    <property type="entry name" value="6hp_glycosidase-like_sf"/>
</dbReference>
<name>A0A5M7BDW6_9FLAO</name>
<dbReference type="SUPFAM" id="SSF48208">
    <property type="entry name" value="Six-hairpin glycosidases"/>
    <property type="match status" value="1"/>
</dbReference>
<reference evidence="2" key="3">
    <citation type="submission" date="2019-09" db="EMBL/GenBank/DDBJ databases">
        <authorList>
            <person name="Zhang D.-C."/>
        </authorList>
    </citation>
    <scope>NUCLEOTIDE SEQUENCE</scope>
    <source>
        <strain evidence="2">RU-4-M-4</strain>
    </source>
</reference>
<dbReference type="PIRSF" id="PIRSF006402">
    <property type="entry name" value="UCP006402_thioredoxin"/>
    <property type="match status" value="1"/>
</dbReference>
<dbReference type="Proteomes" id="UP000315145">
    <property type="component" value="Unassembled WGS sequence"/>
</dbReference>
<dbReference type="EMBL" id="VWRS01000002">
    <property type="protein sequence ID" value="KAA5826437.1"/>
    <property type="molecule type" value="Genomic_DNA"/>
</dbReference>
<dbReference type="InterPro" id="IPR008928">
    <property type="entry name" value="6-hairpin_glycosidase_sf"/>
</dbReference>
<evidence type="ECO:0000313" key="3">
    <source>
        <dbReference type="EMBL" id="TSJ80475.1"/>
    </source>
</evidence>
<dbReference type="InterPro" id="IPR024705">
    <property type="entry name" value="Ssp411"/>
</dbReference>
<dbReference type="Gene3D" id="3.40.30.10">
    <property type="entry name" value="Glutaredoxin"/>
    <property type="match status" value="1"/>
</dbReference>
<reference evidence="2 5" key="1">
    <citation type="journal article" date="2015" name="Int. J. Syst. Evol. Microbiol.">
        <title>Algibacter amylolyticus sp. nov., isolated from intertidal sediment.</title>
        <authorList>
            <person name="Zhang D.C."/>
            <person name="Wu J."/>
            <person name="Neuner K."/>
            <person name="Yao J."/>
            <person name="Margesin R."/>
        </authorList>
    </citation>
    <scope>NUCLEOTIDE SEQUENCE [LARGE SCALE GENOMIC DNA]</scope>
    <source>
        <strain evidence="2 5">RU-4-M-4</strain>
    </source>
</reference>
<dbReference type="AlphaFoldDB" id="A0A5M7BDW6"/>
<dbReference type="GO" id="GO:0005975">
    <property type="term" value="P:carbohydrate metabolic process"/>
    <property type="evidence" value="ECO:0007669"/>
    <property type="project" value="InterPro"/>
</dbReference>